<dbReference type="AlphaFoldDB" id="A0A6C0LU73"/>
<accession>A0A6C0LU73</accession>
<protein>
    <submittedName>
        <fullName evidence="1">Uncharacterized protein</fullName>
    </submittedName>
</protein>
<organism evidence="1">
    <name type="scientific">viral metagenome</name>
    <dbReference type="NCBI Taxonomy" id="1070528"/>
    <lineage>
        <taxon>unclassified sequences</taxon>
        <taxon>metagenomes</taxon>
        <taxon>organismal metagenomes</taxon>
    </lineage>
</organism>
<proteinExistence type="predicted"/>
<dbReference type="EMBL" id="MN740558">
    <property type="protein sequence ID" value="QHU33558.1"/>
    <property type="molecule type" value="Genomic_DNA"/>
</dbReference>
<reference evidence="1" key="1">
    <citation type="journal article" date="2020" name="Nature">
        <title>Giant virus diversity and host interactions through global metagenomics.</title>
        <authorList>
            <person name="Schulz F."/>
            <person name="Roux S."/>
            <person name="Paez-Espino D."/>
            <person name="Jungbluth S."/>
            <person name="Walsh D.A."/>
            <person name="Denef V.J."/>
            <person name="McMahon K.D."/>
            <person name="Konstantinidis K.T."/>
            <person name="Eloe-Fadrosh E.A."/>
            <person name="Kyrpides N.C."/>
            <person name="Woyke T."/>
        </authorList>
    </citation>
    <scope>NUCLEOTIDE SEQUENCE</scope>
    <source>
        <strain evidence="1">GVMAG-S-1016704-121</strain>
    </source>
</reference>
<evidence type="ECO:0000313" key="1">
    <source>
        <dbReference type="EMBL" id="QHU33558.1"/>
    </source>
</evidence>
<name>A0A6C0LU73_9ZZZZ</name>
<sequence length="205" mass="24257">MYKYNAATIIQGHFSEFYDPIVKYDNGQQFYKRINDKVQHEVYTLIKNNCEWIMLCDFDPQSDWEKYCPTLSFDGAFNTTEEFANYREGKLSFGIWAYSAKHEYTKLVAIEFSIKLLPSWLMWALNTKKSLVTRTMAWRALTRVVTMLFMEKETTSDKYSYVHDISVPVFGCLTIENWTDSEYLHNYVNCEGNAFSALYLLYHNE</sequence>